<protein>
    <submittedName>
        <fullName evidence="2">Uncharacterized protein</fullName>
    </submittedName>
</protein>
<sequence length="267" mass="30661">MKKYMFPIFLAILAASATIGAAIWQALEKKEAYKQARANQVKADKNQAKAESNQRKADYYFRKLLIANEENRKLNLEVNDKASNIIESNNKLIQAQAETILKIFGSGYIRMEIGGLKDEQFKCYLVNVSKYPIYDLEIAITNYNEVIKCPSKVENGKILVSNACIEANTFYVRHPILPADKSAGIKYTLPKDITHFLFTKISSRHNTTFQYSIIQFDKSKNKTLHAYRIYEVDIKNNIKLIEDNSLGIDDSIWAKNFHDESKLLLEF</sequence>
<proteinExistence type="predicted"/>
<feature type="chain" id="PRO_5045775480" evidence="1">
    <location>
        <begin position="22"/>
        <end position="267"/>
    </location>
</feature>
<gene>
    <name evidence="2" type="ORF">HQN85_14445</name>
</gene>
<comment type="caution">
    <text evidence="2">The sequence shown here is derived from an EMBL/GenBank/DDBJ whole genome shotgun (WGS) entry which is preliminary data.</text>
</comment>
<keyword evidence="3" id="KW-1185">Reference proteome</keyword>
<evidence type="ECO:0000256" key="1">
    <source>
        <dbReference type="SAM" id="SignalP"/>
    </source>
</evidence>
<name>A0ABX2DG36_9SPHI</name>
<accession>A0ABX2DG36</accession>
<keyword evidence="1" id="KW-0732">Signal</keyword>
<evidence type="ECO:0000313" key="3">
    <source>
        <dbReference type="Proteomes" id="UP000762110"/>
    </source>
</evidence>
<dbReference type="EMBL" id="JABMKV010000004">
    <property type="protein sequence ID" value="NQX32935.1"/>
    <property type="molecule type" value="Genomic_DNA"/>
</dbReference>
<dbReference type="Proteomes" id="UP000762110">
    <property type="component" value="Unassembled WGS sequence"/>
</dbReference>
<evidence type="ECO:0000313" key="2">
    <source>
        <dbReference type="EMBL" id="NQX32935.1"/>
    </source>
</evidence>
<dbReference type="RefSeq" id="WP_173273562.1">
    <property type="nucleotide sequence ID" value="NZ_JABMKV010000004.1"/>
</dbReference>
<organism evidence="2 3">
    <name type="scientific">Pedobacter boryungensis</name>
    <dbReference type="NCBI Taxonomy" id="869962"/>
    <lineage>
        <taxon>Bacteria</taxon>
        <taxon>Pseudomonadati</taxon>
        <taxon>Bacteroidota</taxon>
        <taxon>Sphingobacteriia</taxon>
        <taxon>Sphingobacteriales</taxon>
        <taxon>Sphingobacteriaceae</taxon>
        <taxon>Pedobacter</taxon>
    </lineage>
</organism>
<feature type="signal peptide" evidence="1">
    <location>
        <begin position="1"/>
        <end position="21"/>
    </location>
</feature>
<reference evidence="2 3" key="1">
    <citation type="submission" date="2020-05" db="EMBL/GenBank/DDBJ databases">
        <title>Description of Pedobacter foliorum sp. nov.</title>
        <authorList>
            <person name="Qi S."/>
            <person name="Carlier A."/>
            <person name="Cnockaert M."/>
            <person name="Vandamme P."/>
        </authorList>
    </citation>
    <scope>NUCLEOTIDE SEQUENCE [LARGE SCALE GENOMIC DNA]</scope>
    <source>
        <strain evidence="2 3">LMG 31300</strain>
    </source>
</reference>